<proteinExistence type="predicted"/>
<reference evidence="1" key="1">
    <citation type="submission" date="2015-10" db="EMBL/GenBank/DDBJ databases">
        <authorList>
            <person name="Gilbert D.G."/>
        </authorList>
    </citation>
    <scope>NUCLEOTIDE SEQUENCE</scope>
    <source>
        <strain evidence="1">Phyl III-seqv23</strain>
    </source>
</reference>
<sequence>MRKKMKNFESHVLQIRKIREALKCRNFHRQLVNP</sequence>
<dbReference type="AlphaFoldDB" id="A0A0S4WQT8"/>
<evidence type="ECO:0000313" key="1">
    <source>
        <dbReference type="EMBL" id="CUV53955.1"/>
    </source>
</evidence>
<dbReference type="EMBL" id="LN899820">
    <property type="protein sequence ID" value="CUV53955.1"/>
    <property type="molecule type" value="Genomic_DNA"/>
</dbReference>
<name>A0A0S4WQT8_RALSL</name>
<protein>
    <submittedName>
        <fullName evidence="1">Uncharacterized protein</fullName>
    </submittedName>
</protein>
<gene>
    <name evidence="1" type="ORF">RUN215_v1_200010</name>
</gene>
<organism evidence="1">
    <name type="scientific">Ralstonia solanacearum</name>
    <name type="common">Pseudomonas solanacearum</name>
    <dbReference type="NCBI Taxonomy" id="305"/>
    <lineage>
        <taxon>Bacteria</taxon>
        <taxon>Pseudomonadati</taxon>
        <taxon>Pseudomonadota</taxon>
        <taxon>Betaproteobacteria</taxon>
        <taxon>Burkholderiales</taxon>
        <taxon>Burkholderiaceae</taxon>
        <taxon>Ralstonia</taxon>
        <taxon>Ralstonia solanacearum species complex</taxon>
    </lineage>
</organism>
<accession>A0A0S4WQT8</accession>